<feature type="domain" description="GED" evidence="2">
    <location>
        <begin position="300"/>
        <end position="360"/>
    </location>
</feature>
<evidence type="ECO:0000256" key="1">
    <source>
        <dbReference type="SAM" id="Coils"/>
    </source>
</evidence>
<sequence>MEQLVINARERLLEATADENFTGSETETVQISGQDEQADMGSMHGVDARTEETQKRTHMFYFVKHHQYELNPKMVYEIEQAQLEIRKKKEIKEEIENLKDTLRQMKEKRCSILCDLKYWKYIVKDDYRNSEYVEHMQEILNKESINNGTSAHPSKEDELFDLIKEKQIIRKDSLKSGEEKRIIYLNHHIRNQRLTSKEETTLLKLIKELETTRDKAIDAAAEASLKAKNCREYEIRRAISWRRQRRESIEEYVQKAGYHQNCELLEYADALAEQNDLSALADLSNNEEHMRKPADPEEELQWMSQEVRGYVEAVLNSLAANVPKAVVLCQVEKAKEDMLNQLYTSIRIEELIQEDQNVKE</sequence>
<dbReference type="OrthoDB" id="719964at2759"/>
<dbReference type="GO" id="GO:0005525">
    <property type="term" value="F:GTP binding"/>
    <property type="evidence" value="ECO:0007669"/>
    <property type="project" value="InterPro"/>
</dbReference>
<dbReference type="EMBL" id="SWLB01000005">
    <property type="protein sequence ID" value="KAF3338236.1"/>
    <property type="molecule type" value="Genomic_DNA"/>
</dbReference>
<accession>A0A833RFJ2</accession>
<evidence type="ECO:0000313" key="3">
    <source>
        <dbReference type="EMBL" id="KAF3338236.1"/>
    </source>
</evidence>
<evidence type="ECO:0000313" key="4">
    <source>
        <dbReference type="Proteomes" id="UP000623129"/>
    </source>
</evidence>
<keyword evidence="4" id="KW-1185">Reference proteome</keyword>
<reference evidence="3" key="1">
    <citation type="submission" date="2020-01" db="EMBL/GenBank/DDBJ databases">
        <title>Genome sequence of Kobresia littledalei, the first chromosome-level genome in the family Cyperaceae.</title>
        <authorList>
            <person name="Qu G."/>
        </authorList>
    </citation>
    <scope>NUCLEOTIDE SEQUENCE</scope>
    <source>
        <strain evidence="3">C.B.Clarke</strain>
        <tissue evidence="3">Leaf</tissue>
    </source>
</reference>
<protein>
    <submittedName>
        <fullName evidence="3">Dynamin-2A</fullName>
    </submittedName>
</protein>
<dbReference type="AlphaFoldDB" id="A0A833RFJ2"/>
<dbReference type="InterPro" id="IPR020850">
    <property type="entry name" value="GED_dom"/>
</dbReference>
<evidence type="ECO:0000259" key="2">
    <source>
        <dbReference type="PROSITE" id="PS51388"/>
    </source>
</evidence>
<dbReference type="Proteomes" id="UP000623129">
    <property type="component" value="Unassembled WGS sequence"/>
</dbReference>
<dbReference type="PROSITE" id="PS51388">
    <property type="entry name" value="GED"/>
    <property type="match status" value="1"/>
</dbReference>
<organism evidence="3 4">
    <name type="scientific">Carex littledalei</name>
    <dbReference type="NCBI Taxonomy" id="544730"/>
    <lineage>
        <taxon>Eukaryota</taxon>
        <taxon>Viridiplantae</taxon>
        <taxon>Streptophyta</taxon>
        <taxon>Embryophyta</taxon>
        <taxon>Tracheophyta</taxon>
        <taxon>Spermatophyta</taxon>
        <taxon>Magnoliopsida</taxon>
        <taxon>Liliopsida</taxon>
        <taxon>Poales</taxon>
        <taxon>Cyperaceae</taxon>
        <taxon>Cyperoideae</taxon>
        <taxon>Cariceae</taxon>
        <taxon>Carex</taxon>
        <taxon>Carex subgen. Euthyceras</taxon>
    </lineage>
</organism>
<keyword evidence="1" id="KW-0175">Coiled coil</keyword>
<dbReference type="Pfam" id="PF02212">
    <property type="entry name" value="GED"/>
    <property type="match status" value="1"/>
</dbReference>
<feature type="coiled-coil region" evidence="1">
    <location>
        <begin position="78"/>
        <end position="108"/>
    </location>
</feature>
<dbReference type="Gene3D" id="1.20.120.1240">
    <property type="entry name" value="Dynamin, middle domain"/>
    <property type="match status" value="1"/>
</dbReference>
<comment type="caution">
    <text evidence="3">The sequence shown here is derived from an EMBL/GenBank/DDBJ whole genome shotgun (WGS) entry which is preliminary data.</text>
</comment>
<dbReference type="InterPro" id="IPR003130">
    <property type="entry name" value="GED"/>
</dbReference>
<dbReference type="GO" id="GO:0003924">
    <property type="term" value="F:GTPase activity"/>
    <property type="evidence" value="ECO:0007669"/>
    <property type="project" value="InterPro"/>
</dbReference>
<name>A0A833RFJ2_9POAL</name>
<proteinExistence type="predicted"/>
<gene>
    <name evidence="3" type="ORF">FCM35_KLT17073</name>
</gene>